<name>A0A9X5E5C7_9CYAN</name>
<reference evidence="1 2" key="1">
    <citation type="journal article" date="2015" name="Genome Announc.">
        <title>Draft Genome Sequence of the Terrestrial Cyanobacterium Scytonema millei VB511283, Isolated from Eastern India.</title>
        <authorList>
            <person name="Sen D."/>
            <person name="Chandrababunaidu M.M."/>
            <person name="Singh D."/>
            <person name="Sanghi N."/>
            <person name="Ghorai A."/>
            <person name="Mishra G.P."/>
            <person name="Madduluri M."/>
            <person name="Adhikary S.P."/>
            <person name="Tripathy S."/>
        </authorList>
    </citation>
    <scope>NUCLEOTIDE SEQUENCE [LARGE SCALE GENOMIC DNA]</scope>
    <source>
        <strain evidence="1 2">VB511283</strain>
    </source>
</reference>
<gene>
    <name evidence="1" type="ORF">QH73_0006455</name>
</gene>
<dbReference type="AlphaFoldDB" id="A0A9X5E5C7"/>
<evidence type="ECO:0000313" key="2">
    <source>
        <dbReference type="Proteomes" id="UP000031532"/>
    </source>
</evidence>
<organism evidence="1 2">
    <name type="scientific">Scytonema millei VB511283</name>
    <dbReference type="NCBI Taxonomy" id="1245923"/>
    <lineage>
        <taxon>Bacteria</taxon>
        <taxon>Bacillati</taxon>
        <taxon>Cyanobacteriota</taxon>
        <taxon>Cyanophyceae</taxon>
        <taxon>Nostocales</taxon>
        <taxon>Scytonemataceae</taxon>
        <taxon>Scytonema</taxon>
    </lineage>
</organism>
<dbReference type="EMBL" id="JTJC03000001">
    <property type="protein sequence ID" value="NHC34302.1"/>
    <property type="molecule type" value="Genomic_DNA"/>
</dbReference>
<protein>
    <submittedName>
        <fullName evidence="1">Uncharacterized protein</fullName>
    </submittedName>
</protein>
<keyword evidence="2" id="KW-1185">Reference proteome</keyword>
<dbReference type="RefSeq" id="WP_132866694.1">
    <property type="nucleotide sequence ID" value="NZ_JTJC03000001.1"/>
</dbReference>
<sequence length="68" mass="7091">MLLLLLLAAEAMPHPISPATAIPLPVRIEAKSLLSLSEQGGGKLPAESRGVAGLLHLAVLTLIPRLFC</sequence>
<comment type="caution">
    <text evidence="1">The sequence shown here is derived from an EMBL/GenBank/DDBJ whole genome shotgun (WGS) entry which is preliminary data.</text>
</comment>
<accession>A0A9X5E5C7</accession>
<evidence type="ECO:0000313" key="1">
    <source>
        <dbReference type="EMBL" id="NHC34302.1"/>
    </source>
</evidence>
<dbReference type="Proteomes" id="UP000031532">
    <property type="component" value="Unassembled WGS sequence"/>
</dbReference>
<proteinExistence type="predicted"/>